<evidence type="ECO:0000313" key="1">
    <source>
        <dbReference type="EMBL" id="CAI2376524.1"/>
    </source>
</evidence>
<evidence type="ECO:0000313" key="2">
    <source>
        <dbReference type="Proteomes" id="UP001295684"/>
    </source>
</evidence>
<dbReference type="EMBL" id="CAMPGE010018086">
    <property type="protein sequence ID" value="CAI2376524.1"/>
    <property type="molecule type" value="Genomic_DNA"/>
</dbReference>
<reference evidence="1" key="1">
    <citation type="submission" date="2023-07" db="EMBL/GenBank/DDBJ databases">
        <authorList>
            <consortium name="AG Swart"/>
            <person name="Singh M."/>
            <person name="Singh A."/>
            <person name="Seah K."/>
            <person name="Emmerich C."/>
        </authorList>
    </citation>
    <scope>NUCLEOTIDE SEQUENCE</scope>
    <source>
        <strain evidence="1">DP1</strain>
    </source>
</reference>
<organism evidence="1 2">
    <name type="scientific">Euplotes crassus</name>
    <dbReference type="NCBI Taxonomy" id="5936"/>
    <lineage>
        <taxon>Eukaryota</taxon>
        <taxon>Sar</taxon>
        <taxon>Alveolata</taxon>
        <taxon>Ciliophora</taxon>
        <taxon>Intramacronucleata</taxon>
        <taxon>Spirotrichea</taxon>
        <taxon>Hypotrichia</taxon>
        <taxon>Euplotida</taxon>
        <taxon>Euplotidae</taxon>
        <taxon>Moneuplotes</taxon>
    </lineage>
</organism>
<keyword evidence="2" id="KW-1185">Reference proteome</keyword>
<dbReference type="AlphaFoldDB" id="A0AAD1XPP3"/>
<comment type="caution">
    <text evidence="1">The sequence shown here is derived from an EMBL/GenBank/DDBJ whole genome shotgun (WGS) entry which is preliminary data.</text>
</comment>
<sequence>MITSVAATCAILTNSTDGKYKFSIKITQNREEEVLSDVALRLTTPSKDSPMGSSHYATGACINTGSSNYTLTTTSTTLSGFGIEWQCSSACNSLDSLHHSVKFYAGANWGLDTSNKASASSDLTQYTSITGNNTNMTSYDTSVHTFYGLSASQLRNQVYFPNQTETWYMKCFAKFNHSSTLNLDNGISDLSTTLGNENTVTVKGKSHQVALFLYIVGVLTIFLA</sequence>
<protein>
    <submittedName>
        <fullName evidence="1">Uncharacterized protein</fullName>
    </submittedName>
</protein>
<name>A0AAD1XPP3_EUPCR</name>
<dbReference type="Proteomes" id="UP001295684">
    <property type="component" value="Unassembled WGS sequence"/>
</dbReference>
<gene>
    <name evidence="1" type="ORF">ECRASSUSDP1_LOCUS17894</name>
</gene>
<accession>A0AAD1XPP3</accession>
<proteinExistence type="predicted"/>